<reference evidence="2" key="1">
    <citation type="submission" date="2020-05" db="EMBL/GenBank/DDBJ databases">
        <authorList>
            <person name="Chiriac C."/>
            <person name="Salcher M."/>
            <person name="Ghai R."/>
            <person name="Kavagutti S V."/>
        </authorList>
    </citation>
    <scope>NUCLEOTIDE SEQUENCE</scope>
</reference>
<accession>A0A6J6V628</accession>
<dbReference type="Gene3D" id="3.60.15.10">
    <property type="entry name" value="Ribonuclease Z/Hydroxyacylglutathione hydrolase-like"/>
    <property type="match status" value="1"/>
</dbReference>
<proteinExistence type="predicted"/>
<dbReference type="EMBL" id="CAEZZM010000099">
    <property type="protein sequence ID" value="CAB4765947.1"/>
    <property type="molecule type" value="Genomic_DNA"/>
</dbReference>
<gene>
    <name evidence="2" type="ORF">UFOPK2872_00856</name>
</gene>
<dbReference type="AlphaFoldDB" id="A0A6J6V628"/>
<dbReference type="InterPro" id="IPR036866">
    <property type="entry name" value="RibonucZ/Hydroxyglut_hydro"/>
</dbReference>
<feature type="domain" description="Metallo-beta-lactamase" evidence="1">
    <location>
        <begin position="16"/>
        <end position="66"/>
    </location>
</feature>
<organism evidence="2">
    <name type="scientific">freshwater metagenome</name>
    <dbReference type="NCBI Taxonomy" id="449393"/>
    <lineage>
        <taxon>unclassified sequences</taxon>
        <taxon>metagenomes</taxon>
        <taxon>ecological metagenomes</taxon>
    </lineage>
</organism>
<evidence type="ECO:0000313" key="2">
    <source>
        <dbReference type="EMBL" id="CAB4765947.1"/>
    </source>
</evidence>
<dbReference type="PANTHER" id="PTHR23131:SF4">
    <property type="entry name" value="METALLO-BETA-LACTAMASE SUPERFAMILY POTEIN"/>
    <property type="match status" value="1"/>
</dbReference>
<name>A0A6J6V628_9ZZZZ</name>
<dbReference type="InterPro" id="IPR001279">
    <property type="entry name" value="Metallo-B-lactamas"/>
</dbReference>
<dbReference type="Pfam" id="PF00753">
    <property type="entry name" value="Lactamase_B"/>
    <property type="match status" value="1"/>
</dbReference>
<dbReference type="InterPro" id="IPR050662">
    <property type="entry name" value="Sec-metab_biosynth-thioest"/>
</dbReference>
<dbReference type="SUPFAM" id="SSF56281">
    <property type="entry name" value="Metallo-hydrolase/oxidoreductase"/>
    <property type="match status" value="1"/>
</dbReference>
<evidence type="ECO:0000259" key="1">
    <source>
        <dbReference type="Pfam" id="PF00753"/>
    </source>
</evidence>
<protein>
    <submittedName>
        <fullName evidence="2">Unannotated protein</fullName>
    </submittedName>
</protein>
<sequence length="185" mass="20440">MPTLFRAPKPTMRLAEGEHISLAGREWMAIHTPGHTEDHLCLFDPEAGVMLCGDHVLPTITPHISGMSSQPDPLNGFFESLDKVGAFGSQVKVSLPAHGKPFTNLAQRCEEIKTHHIGRLDKLRTTAAAFDKPATVTEFSGHLFSPRAQGTMADSETFAHLEHLRIAGEFDYRVVDGVREYVRVQ</sequence>
<dbReference type="PANTHER" id="PTHR23131">
    <property type="entry name" value="ENDORIBONUCLEASE LACTB2"/>
    <property type="match status" value="1"/>
</dbReference>